<accession>F1Z115</accession>
<evidence type="ECO:0000313" key="2">
    <source>
        <dbReference type="EMBL" id="EGE54201.1"/>
    </source>
</evidence>
<keyword evidence="1" id="KW-1133">Transmembrane helix</keyword>
<evidence type="ECO:0000313" key="3">
    <source>
        <dbReference type="Proteomes" id="UP000003732"/>
    </source>
</evidence>
<dbReference type="Proteomes" id="UP000003732">
    <property type="component" value="Unassembled WGS sequence"/>
</dbReference>
<dbReference type="EMBL" id="AEUT02000001">
    <property type="protein sequence ID" value="EGE54201.1"/>
    <property type="molecule type" value="Genomic_DNA"/>
</dbReference>
<feature type="transmembrane region" description="Helical" evidence="1">
    <location>
        <begin position="297"/>
        <end position="314"/>
    </location>
</feature>
<evidence type="ECO:0000256" key="1">
    <source>
        <dbReference type="SAM" id="Phobius"/>
    </source>
</evidence>
<protein>
    <submittedName>
        <fullName evidence="2">Conserved domain protein</fullName>
    </submittedName>
</protein>
<gene>
    <name evidence="2" type="ORF">SPB_0750</name>
</gene>
<feature type="transmembrane region" description="Helical" evidence="1">
    <location>
        <begin position="142"/>
        <end position="163"/>
    </location>
</feature>
<dbReference type="Pfam" id="PF14897">
    <property type="entry name" value="EpsG"/>
    <property type="match status" value="1"/>
</dbReference>
<dbReference type="RefSeq" id="WP_003104506.1">
    <property type="nucleotide sequence ID" value="NZ_AEUT02000001.1"/>
</dbReference>
<dbReference type="HOGENOM" id="CLU_729174_0_0_9"/>
<keyword evidence="1" id="KW-0812">Transmembrane</keyword>
<feature type="transmembrane region" description="Helical" evidence="1">
    <location>
        <begin position="320"/>
        <end position="339"/>
    </location>
</feature>
<feature type="transmembrane region" description="Helical" evidence="1">
    <location>
        <begin position="265"/>
        <end position="285"/>
    </location>
</feature>
<feature type="transmembrane region" description="Helical" evidence="1">
    <location>
        <begin position="117"/>
        <end position="135"/>
    </location>
</feature>
<feature type="transmembrane region" description="Helical" evidence="1">
    <location>
        <begin position="346"/>
        <end position="363"/>
    </location>
</feature>
<keyword evidence="1" id="KW-0472">Membrane</keyword>
<feature type="transmembrane region" description="Helical" evidence="1">
    <location>
        <begin position="220"/>
        <end position="245"/>
    </location>
</feature>
<proteinExistence type="predicted"/>
<dbReference type="AlphaFoldDB" id="F1Z115"/>
<name>F1Z115_9STRE</name>
<feature type="transmembrane region" description="Helical" evidence="1">
    <location>
        <begin position="6"/>
        <end position="26"/>
    </location>
</feature>
<sequence>MSTRYGPMFIWGVTFIVFSVLVILLYKFLLKHSKKLEFHWGKAYLGSLYFSDLILLCLLVFIVGIRTNSGSDYYNYLLSFRNVDNWFHSLNQLLTTRFQNGLYVLMYVIKSFTKNEALFFVILAILNYLPIFYLIRKYSNDVLLSFSSWIFLGFFLMSTNILKQSLAMVLVLLAFDCLIEKKYILFVILSFLSVWFHLSTILVIPIIYFSKYLRPSRNLYYSLSFIGMIFLVFFKEFLTFITMILPIRYVKFYIVSFLQNNSNDIKLQLGAVVILILYLLLLYYLTDDKVLNQMNESYSQMLVINLLTLPFLFISPGFYIFNRIAFIGLQFSIFLVPFFNVNKKQILYSGLVISGFLITILNADNNYYNYSTIYNDIPVSIQEFVRR</sequence>
<feature type="transmembrane region" description="Helical" evidence="1">
    <location>
        <begin position="47"/>
        <end position="65"/>
    </location>
</feature>
<dbReference type="GeneID" id="61420422"/>
<comment type="caution">
    <text evidence="2">The sequence shown here is derived from an EMBL/GenBank/DDBJ whole genome shotgun (WGS) entry which is preliminary data.</text>
</comment>
<reference evidence="2 3" key="1">
    <citation type="submission" date="2011-02" db="EMBL/GenBank/DDBJ databases">
        <authorList>
            <person name="Stanhope M.J."/>
            <person name="Durkin A.S."/>
            <person name="Hostetler J."/>
            <person name="Kim M."/>
            <person name="Radune D."/>
            <person name="Singh I."/>
            <person name="Town C.D."/>
        </authorList>
    </citation>
    <scope>NUCLEOTIDE SEQUENCE [LARGE SCALE GENOMIC DNA]</scope>
    <source>
        <strain evidence="2 3">NCFD 2020</strain>
    </source>
</reference>
<dbReference type="InterPro" id="IPR049458">
    <property type="entry name" value="EpsG-like"/>
</dbReference>
<organism evidence="2 3">
    <name type="scientific">Streptococcus parauberis NCFD 2020</name>
    <dbReference type="NCBI Taxonomy" id="873447"/>
    <lineage>
        <taxon>Bacteria</taxon>
        <taxon>Bacillati</taxon>
        <taxon>Bacillota</taxon>
        <taxon>Bacilli</taxon>
        <taxon>Lactobacillales</taxon>
        <taxon>Streptococcaceae</taxon>
        <taxon>Streptococcus</taxon>
    </lineage>
</organism>
<feature type="transmembrane region" description="Helical" evidence="1">
    <location>
        <begin position="183"/>
        <end position="208"/>
    </location>
</feature>